<comment type="caution">
    <text evidence="1">The sequence shown here is derived from an EMBL/GenBank/DDBJ whole genome shotgun (WGS) entry which is preliminary data.</text>
</comment>
<dbReference type="Proteomes" id="UP000824782">
    <property type="component" value="Unassembled WGS sequence"/>
</dbReference>
<name>A0AAV6ZMD8_ENGPU</name>
<reference evidence="1" key="1">
    <citation type="thesis" date="2020" institute="ProQuest LLC" country="789 East Eisenhower Parkway, Ann Arbor, MI, USA">
        <title>Comparative Genomics and Chromosome Evolution.</title>
        <authorList>
            <person name="Mudd A.B."/>
        </authorList>
    </citation>
    <scope>NUCLEOTIDE SEQUENCE</scope>
    <source>
        <strain evidence="1">237g6f4</strain>
        <tissue evidence="1">Blood</tissue>
    </source>
</reference>
<proteinExistence type="predicted"/>
<evidence type="ECO:0000313" key="2">
    <source>
        <dbReference type="Proteomes" id="UP000824782"/>
    </source>
</evidence>
<gene>
    <name evidence="1" type="ORF">GDO81_024650</name>
</gene>
<keyword evidence="2" id="KW-1185">Reference proteome</keyword>
<sequence length="85" mass="9941">MIPSVTIIHGASIAERPQYPSQCNTGHRGAMACTQSDWLYLWEYIVMLHCILSMTENLLPCIYHVSHHIPYRWWQRVAMSDQPVR</sequence>
<evidence type="ECO:0000313" key="1">
    <source>
        <dbReference type="EMBL" id="KAG8548669.1"/>
    </source>
</evidence>
<dbReference type="EMBL" id="WNYA01000355">
    <property type="protein sequence ID" value="KAG8548669.1"/>
    <property type="molecule type" value="Genomic_DNA"/>
</dbReference>
<accession>A0AAV6ZMD8</accession>
<protein>
    <submittedName>
        <fullName evidence="1">Uncharacterized protein</fullName>
    </submittedName>
</protein>
<dbReference type="AlphaFoldDB" id="A0AAV6ZMD8"/>
<organism evidence="1 2">
    <name type="scientific">Engystomops pustulosus</name>
    <name type="common">Tungara frog</name>
    <name type="synonym">Physalaemus pustulosus</name>
    <dbReference type="NCBI Taxonomy" id="76066"/>
    <lineage>
        <taxon>Eukaryota</taxon>
        <taxon>Metazoa</taxon>
        <taxon>Chordata</taxon>
        <taxon>Craniata</taxon>
        <taxon>Vertebrata</taxon>
        <taxon>Euteleostomi</taxon>
        <taxon>Amphibia</taxon>
        <taxon>Batrachia</taxon>
        <taxon>Anura</taxon>
        <taxon>Neobatrachia</taxon>
        <taxon>Hyloidea</taxon>
        <taxon>Leptodactylidae</taxon>
        <taxon>Leiuperinae</taxon>
        <taxon>Engystomops</taxon>
    </lineage>
</organism>